<feature type="domain" description="Transposase IS204/IS1001/IS1096/IS1165 zinc-finger" evidence="1">
    <location>
        <begin position="30"/>
        <end position="70"/>
    </location>
</feature>
<dbReference type="InterPro" id="IPR029261">
    <property type="entry name" value="Transposase_Znf"/>
</dbReference>
<dbReference type="RefSeq" id="WP_422392575.1">
    <property type="nucleotide sequence ID" value="NZ_CP062172.1"/>
</dbReference>
<reference evidence="2 3" key="1">
    <citation type="submission" date="2020-09" db="EMBL/GenBank/DDBJ databases">
        <title>Genome sequences of Mycetohabitans spp.</title>
        <authorList>
            <person name="Carter M.E."/>
            <person name="Carpenter S.C.D."/>
            <person name="Bogdanove A.J."/>
        </authorList>
    </citation>
    <scope>NUCLEOTIDE SEQUENCE [LARGE SCALE GENOMIC DNA]</scope>
    <source>
        <strain evidence="2 3">B12</strain>
        <plasmid evidence="2 3">megaplasmid</plasmid>
    </source>
</reference>
<protein>
    <submittedName>
        <fullName evidence="2">Transposase family protein</fullName>
    </submittedName>
</protein>
<gene>
    <name evidence="2" type="ORF">IHE29_02315</name>
</gene>
<proteinExistence type="predicted"/>
<evidence type="ECO:0000313" key="3">
    <source>
        <dbReference type="Proteomes" id="UP001493153"/>
    </source>
</evidence>
<evidence type="ECO:0000259" key="1">
    <source>
        <dbReference type="Pfam" id="PF14690"/>
    </source>
</evidence>
<keyword evidence="2" id="KW-0614">Plasmid</keyword>
<name>A0ABZ2PSV4_9BURK</name>
<dbReference type="Pfam" id="PF14690">
    <property type="entry name" value="Zn_ribbon_ISL3"/>
    <property type="match status" value="1"/>
</dbReference>
<accession>A0ABZ2PSV4</accession>
<dbReference type="Proteomes" id="UP001493153">
    <property type="component" value="Plasmid megaplasmid"/>
</dbReference>
<evidence type="ECO:0000313" key="2">
    <source>
        <dbReference type="EMBL" id="WXK38169.1"/>
    </source>
</evidence>
<sequence length="70" mass="8009">MPPSRGSPYTRCQIIGNRLIVALKHQGLVAHCTACGATSSRIHGWYRRRVEDLPCSGHRVTLEIHVWRFR</sequence>
<dbReference type="EMBL" id="CP062175">
    <property type="protein sequence ID" value="WXK38169.1"/>
    <property type="molecule type" value="Genomic_DNA"/>
</dbReference>
<organism evidence="2 3">
    <name type="scientific">Mycetohabitans rhizoxinica</name>
    <dbReference type="NCBI Taxonomy" id="412963"/>
    <lineage>
        <taxon>Bacteria</taxon>
        <taxon>Pseudomonadati</taxon>
        <taxon>Pseudomonadota</taxon>
        <taxon>Betaproteobacteria</taxon>
        <taxon>Burkholderiales</taxon>
        <taxon>Burkholderiaceae</taxon>
        <taxon>Mycetohabitans</taxon>
    </lineage>
</organism>
<keyword evidence="3" id="KW-1185">Reference proteome</keyword>
<geneLocation type="plasmid" evidence="2 3">
    <name>megaplasmid</name>
</geneLocation>